<dbReference type="InterPro" id="IPR050469">
    <property type="entry name" value="Diguanylate_Cyclase"/>
</dbReference>
<accession>A0A4Q0XXD7</accession>
<keyword evidence="3" id="KW-1133">Transmembrane helix</keyword>
<dbReference type="SMART" id="SM00091">
    <property type="entry name" value="PAS"/>
    <property type="match status" value="3"/>
</dbReference>
<organism evidence="7 8">
    <name type="scientific">Halarcobacter anaerophilus</name>
    <dbReference type="NCBI Taxonomy" id="877500"/>
    <lineage>
        <taxon>Bacteria</taxon>
        <taxon>Pseudomonadati</taxon>
        <taxon>Campylobacterota</taxon>
        <taxon>Epsilonproteobacteria</taxon>
        <taxon>Campylobacterales</taxon>
        <taxon>Arcobacteraceae</taxon>
        <taxon>Halarcobacter</taxon>
    </lineage>
</organism>
<comment type="catalytic activity">
    <reaction evidence="2">
        <text>2 GTP = 3',3'-c-di-GMP + 2 diphosphate</text>
        <dbReference type="Rhea" id="RHEA:24898"/>
        <dbReference type="ChEBI" id="CHEBI:33019"/>
        <dbReference type="ChEBI" id="CHEBI:37565"/>
        <dbReference type="ChEBI" id="CHEBI:58805"/>
        <dbReference type="EC" id="2.7.7.65"/>
    </reaction>
</comment>
<keyword evidence="3" id="KW-0472">Membrane</keyword>
<reference evidence="7 8" key="1">
    <citation type="submission" date="2017-10" db="EMBL/GenBank/DDBJ databases">
        <title>Genomics of the genus Arcobacter.</title>
        <authorList>
            <person name="Perez-Cataluna A."/>
            <person name="Figueras M.J."/>
        </authorList>
    </citation>
    <scope>NUCLEOTIDE SEQUENCE [LARGE SCALE GENOMIC DNA]</scope>
    <source>
        <strain evidence="7 8">DSM 24636</strain>
    </source>
</reference>
<dbReference type="CDD" id="cd00130">
    <property type="entry name" value="PAS"/>
    <property type="match status" value="1"/>
</dbReference>
<dbReference type="EMBL" id="PDKO01000009">
    <property type="protein sequence ID" value="RXJ62257.1"/>
    <property type="molecule type" value="Genomic_DNA"/>
</dbReference>
<dbReference type="RefSeq" id="WP_129082487.1">
    <property type="nucleotide sequence ID" value="NZ_CP041070.1"/>
</dbReference>
<evidence type="ECO:0000313" key="8">
    <source>
        <dbReference type="Proteomes" id="UP000290191"/>
    </source>
</evidence>
<dbReference type="InterPro" id="IPR000160">
    <property type="entry name" value="GGDEF_dom"/>
</dbReference>
<comment type="caution">
    <text evidence="7">The sequence shown here is derived from an EMBL/GenBank/DDBJ whole genome shotgun (WGS) entry which is preliminary data.</text>
</comment>
<dbReference type="Pfam" id="PF13188">
    <property type="entry name" value="PAS_8"/>
    <property type="match status" value="1"/>
</dbReference>
<dbReference type="InterPro" id="IPR001610">
    <property type="entry name" value="PAC"/>
</dbReference>
<dbReference type="NCBIfam" id="TIGR00254">
    <property type="entry name" value="GGDEF"/>
    <property type="match status" value="1"/>
</dbReference>
<dbReference type="Pfam" id="PF00990">
    <property type="entry name" value="GGDEF"/>
    <property type="match status" value="1"/>
</dbReference>
<evidence type="ECO:0000256" key="3">
    <source>
        <dbReference type="SAM" id="Phobius"/>
    </source>
</evidence>
<feature type="transmembrane region" description="Helical" evidence="3">
    <location>
        <begin position="6"/>
        <end position="26"/>
    </location>
</feature>
<evidence type="ECO:0000259" key="6">
    <source>
        <dbReference type="PROSITE" id="PS50887"/>
    </source>
</evidence>
<dbReference type="NCBIfam" id="TIGR00229">
    <property type="entry name" value="sensory_box"/>
    <property type="match status" value="2"/>
</dbReference>
<dbReference type="SUPFAM" id="SSF55073">
    <property type="entry name" value="Nucleotide cyclase"/>
    <property type="match status" value="1"/>
</dbReference>
<evidence type="ECO:0000259" key="5">
    <source>
        <dbReference type="PROSITE" id="PS50113"/>
    </source>
</evidence>
<dbReference type="PANTHER" id="PTHR45138">
    <property type="entry name" value="REGULATORY COMPONENTS OF SENSORY TRANSDUCTION SYSTEM"/>
    <property type="match status" value="1"/>
</dbReference>
<dbReference type="Proteomes" id="UP000290191">
    <property type="component" value="Unassembled WGS sequence"/>
</dbReference>
<dbReference type="PROSITE" id="PS50113">
    <property type="entry name" value="PAC"/>
    <property type="match status" value="1"/>
</dbReference>
<evidence type="ECO:0000313" key="7">
    <source>
        <dbReference type="EMBL" id="RXJ62257.1"/>
    </source>
</evidence>
<proteinExistence type="predicted"/>
<feature type="domain" description="PAC" evidence="5">
    <location>
        <begin position="418"/>
        <end position="470"/>
    </location>
</feature>
<dbReference type="Gene3D" id="3.30.70.270">
    <property type="match status" value="1"/>
</dbReference>
<dbReference type="InterPro" id="IPR000014">
    <property type="entry name" value="PAS"/>
</dbReference>
<sequence length="881" mass="104695">MRKKLLYLIILILISTIFSYIIFSLIDNRKKEDLESEKELIKITYKTVIKAFKIHSNLIYFNRINTPQIKKLLLNINEASKEEKNIIKVQLYNELIDMYKNMSDFKLRQLHFHLKNNESFLRFHKPEKFGDSLKGVRSTVEYVNRYKKAIYGFEEGKIFNGYRFVYPLEYKNKYLGSVETSVSMDSIIKEMKEELNSNTDFIIKKEIVEKKVLKEEKAKYIQSAVLTDFYHEKTVSNGGNPLIKELLKKYLTSNTIEKKLQKGEIFNFFCSNKEQTYILTFFPVKNAISKQSVAYIIFANKNHDFKEYENQYILFLSILILLIITLMYFIYKIDEKKNKLINKDKILKKVQEIGKLGYWKFDLVKNQLIWSDEVYNIFELRKHEFEKTYENFLKYVHPHDLEKVTKVYEESLKNRTNYQVEHRIITQTGKIKYVEEECHHTFDEKGNIVQSLGTVHDITNIKIYQAQIEKAKKQFESLVSHIPDIVYRCEIDKNLTVLFINNAIETITGYKKEEIQQNKGISFSSIIHPEDIKKLDKAITSLIKKDKESIEIEHRIITKNRKIIWVDNFLKMLEENKHQFIEGIINDITIQKENYIKLQKFIDTQDNIVILTDSEKLNFANKKFFSFLGYENLENFKKFYSCICELFIENDRFFHLGKIKKDENWIEEIQKIPSSQRVVALLGQDFSIHTFSVTVNKFENNLFIVSFTDISETMTEQIELEEKTVHDKLTSAFNREYFDLNYKKFIKEYTKEKTHLAISILDIDFFKKVNDNFGHDIGDYVLKELVSEINRFSRKDDILIRWGGEEFILILKVESEKGLYKALEHIRKIIELHYFEKVEKITCSFGASIYKNNESIETTIKRADNALYKAKETGRNRVIIE</sequence>
<protein>
    <recommendedName>
        <fullName evidence="1">diguanylate cyclase</fullName>
        <ecNumber evidence="1">2.7.7.65</ecNumber>
    </recommendedName>
</protein>
<dbReference type="GO" id="GO:0043709">
    <property type="term" value="P:cell adhesion involved in single-species biofilm formation"/>
    <property type="evidence" value="ECO:0007669"/>
    <property type="project" value="TreeGrafter"/>
</dbReference>
<dbReference type="InterPro" id="IPR029150">
    <property type="entry name" value="dCache_3"/>
</dbReference>
<feature type="domain" description="GGDEF" evidence="6">
    <location>
        <begin position="754"/>
        <end position="881"/>
    </location>
</feature>
<dbReference type="PROSITE" id="PS50112">
    <property type="entry name" value="PAS"/>
    <property type="match status" value="1"/>
</dbReference>
<dbReference type="PANTHER" id="PTHR45138:SF9">
    <property type="entry name" value="DIGUANYLATE CYCLASE DGCM-RELATED"/>
    <property type="match status" value="1"/>
</dbReference>
<dbReference type="InterPro" id="IPR035965">
    <property type="entry name" value="PAS-like_dom_sf"/>
</dbReference>
<dbReference type="GO" id="GO:1902201">
    <property type="term" value="P:negative regulation of bacterial-type flagellum-dependent cell motility"/>
    <property type="evidence" value="ECO:0007669"/>
    <property type="project" value="TreeGrafter"/>
</dbReference>
<dbReference type="SMART" id="SM00086">
    <property type="entry name" value="PAC"/>
    <property type="match status" value="2"/>
</dbReference>
<dbReference type="AlphaFoldDB" id="A0A4Q0XXD7"/>
<dbReference type="FunFam" id="3.30.70.270:FF:000001">
    <property type="entry name" value="Diguanylate cyclase domain protein"/>
    <property type="match status" value="1"/>
</dbReference>
<dbReference type="InterPro" id="IPR013655">
    <property type="entry name" value="PAS_fold_3"/>
</dbReference>
<dbReference type="OrthoDB" id="5347817at2"/>
<dbReference type="GO" id="GO:0005886">
    <property type="term" value="C:plasma membrane"/>
    <property type="evidence" value="ECO:0007669"/>
    <property type="project" value="TreeGrafter"/>
</dbReference>
<keyword evidence="8" id="KW-1185">Reference proteome</keyword>
<feature type="transmembrane region" description="Helical" evidence="3">
    <location>
        <begin position="312"/>
        <end position="331"/>
    </location>
</feature>
<dbReference type="SUPFAM" id="SSF55785">
    <property type="entry name" value="PYP-like sensor domain (PAS domain)"/>
    <property type="match status" value="2"/>
</dbReference>
<evidence type="ECO:0000256" key="2">
    <source>
        <dbReference type="ARBA" id="ARBA00034247"/>
    </source>
</evidence>
<dbReference type="Pfam" id="PF14827">
    <property type="entry name" value="dCache_3"/>
    <property type="match status" value="1"/>
</dbReference>
<dbReference type="InterPro" id="IPR029787">
    <property type="entry name" value="Nucleotide_cyclase"/>
</dbReference>
<dbReference type="GO" id="GO:0052621">
    <property type="term" value="F:diguanylate cyclase activity"/>
    <property type="evidence" value="ECO:0007669"/>
    <property type="project" value="UniProtKB-EC"/>
</dbReference>
<dbReference type="PROSITE" id="PS50887">
    <property type="entry name" value="GGDEF"/>
    <property type="match status" value="1"/>
</dbReference>
<dbReference type="Pfam" id="PF08447">
    <property type="entry name" value="PAS_3"/>
    <property type="match status" value="2"/>
</dbReference>
<name>A0A4Q0XXD7_9BACT</name>
<evidence type="ECO:0000259" key="4">
    <source>
        <dbReference type="PROSITE" id="PS50112"/>
    </source>
</evidence>
<keyword evidence="3" id="KW-0812">Transmembrane</keyword>
<dbReference type="EC" id="2.7.7.65" evidence="1"/>
<evidence type="ECO:0000256" key="1">
    <source>
        <dbReference type="ARBA" id="ARBA00012528"/>
    </source>
</evidence>
<dbReference type="Gene3D" id="3.30.450.20">
    <property type="entry name" value="PAS domain"/>
    <property type="match status" value="2"/>
</dbReference>
<feature type="domain" description="PAS" evidence="4">
    <location>
        <begin position="471"/>
        <end position="546"/>
    </location>
</feature>
<dbReference type="InterPro" id="IPR000700">
    <property type="entry name" value="PAS-assoc_C"/>
</dbReference>
<dbReference type="CDD" id="cd01949">
    <property type="entry name" value="GGDEF"/>
    <property type="match status" value="1"/>
</dbReference>
<dbReference type="SMART" id="SM00267">
    <property type="entry name" value="GGDEF"/>
    <property type="match status" value="1"/>
</dbReference>
<gene>
    <name evidence="7" type="ORF">CRV06_10900</name>
</gene>
<dbReference type="Gene3D" id="2.10.70.100">
    <property type="match status" value="1"/>
</dbReference>
<dbReference type="InterPro" id="IPR043128">
    <property type="entry name" value="Rev_trsase/Diguanyl_cyclase"/>
</dbReference>